<reference evidence="1" key="1">
    <citation type="submission" date="2021-01" db="EMBL/GenBank/DDBJ databases">
        <title>Adiantum capillus-veneris genome.</title>
        <authorList>
            <person name="Fang Y."/>
            <person name="Liao Q."/>
        </authorList>
    </citation>
    <scope>NUCLEOTIDE SEQUENCE</scope>
    <source>
        <strain evidence="1">H3</strain>
        <tissue evidence="1">Leaf</tissue>
    </source>
</reference>
<dbReference type="PANTHER" id="PTHR44579">
    <property type="entry name" value="OS01G0730500 PROTEIN"/>
    <property type="match status" value="1"/>
</dbReference>
<evidence type="ECO:0008006" key="3">
    <source>
        <dbReference type="Google" id="ProtNLM"/>
    </source>
</evidence>
<dbReference type="Proteomes" id="UP000886520">
    <property type="component" value="Chromosome 15"/>
</dbReference>
<dbReference type="PANTHER" id="PTHR44579:SF4">
    <property type="entry name" value="J DOMAIN-CONTAINING PROTEIN"/>
    <property type="match status" value="1"/>
</dbReference>
<evidence type="ECO:0000313" key="1">
    <source>
        <dbReference type="EMBL" id="KAI5069252.1"/>
    </source>
</evidence>
<dbReference type="Gene3D" id="3.30.70.20">
    <property type="match status" value="1"/>
</dbReference>
<sequence>MHRQVGLQTAIRKSLDPFDSPECEAQDVFVYELECIGRVCPYSCVERAPNVFKFAAETGCARAVVQGPPDDYQVQLAVGQCPRNCIYYVTPLQREALERILERALEGTFYSNEIVLLESLLARAKFENGRYTPPKREAKTSTEWVDWY</sequence>
<comment type="caution">
    <text evidence="1">The sequence shown here is derived from an EMBL/GenBank/DDBJ whole genome shotgun (WGS) entry which is preliminary data.</text>
</comment>
<proteinExistence type="predicted"/>
<gene>
    <name evidence="1" type="ORF">GOP47_0015553</name>
</gene>
<accession>A0A9D4UKN6</accession>
<name>A0A9D4UKN6_ADICA</name>
<dbReference type="AlphaFoldDB" id="A0A9D4UKN6"/>
<keyword evidence="2" id="KW-1185">Reference proteome</keyword>
<dbReference type="EMBL" id="JABFUD020000015">
    <property type="protein sequence ID" value="KAI5069252.1"/>
    <property type="molecule type" value="Genomic_DNA"/>
</dbReference>
<dbReference type="OrthoDB" id="10250354at2759"/>
<organism evidence="1 2">
    <name type="scientific">Adiantum capillus-veneris</name>
    <name type="common">Maidenhair fern</name>
    <dbReference type="NCBI Taxonomy" id="13818"/>
    <lineage>
        <taxon>Eukaryota</taxon>
        <taxon>Viridiplantae</taxon>
        <taxon>Streptophyta</taxon>
        <taxon>Embryophyta</taxon>
        <taxon>Tracheophyta</taxon>
        <taxon>Polypodiopsida</taxon>
        <taxon>Polypodiidae</taxon>
        <taxon>Polypodiales</taxon>
        <taxon>Pteridineae</taxon>
        <taxon>Pteridaceae</taxon>
        <taxon>Vittarioideae</taxon>
        <taxon>Adiantum</taxon>
    </lineage>
</organism>
<protein>
    <recommendedName>
        <fullName evidence="3">Ferredoxin</fullName>
    </recommendedName>
</protein>
<evidence type="ECO:0000313" key="2">
    <source>
        <dbReference type="Proteomes" id="UP000886520"/>
    </source>
</evidence>